<reference evidence="1" key="1">
    <citation type="journal article" date="2023" name="G3 (Bethesda)">
        <title>Whole genome assembly and annotation of the endangered Caribbean coral Acropora cervicornis.</title>
        <authorList>
            <person name="Selwyn J.D."/>
            <person name="Vollmer S.V."/>
        </authorList>
    </citation>
    <scope>NUCLEOTIDE SEQUENCE</scope>
    <source>
        <strain evidence="1">K2</strain>
    </source>
</reference>
<evidence type="ECO:0000313" key="1">
    <source>
        <dbReference type="EMBL" id="KAK2557968.1"/>
    </source>
</evidence>
<proteinExistence type="predicted"/>
<name>A0AAD9QB42_ACRCE</name>
<organism evidence="1 2">
    <name type="scientific">Acropora cervicornis</name>
    <name type="common">Staghorn coral</name>
    <dbReference type="NCBI Taxonomy" id="6130"/>
    <lineage>
        <taxon>Eukaryota</taxon>
        <taxon>Metazoa</taxon>
        <taxon>Cnidaria</taxon>
        <taxon>Anthozoa</taxon>
        <taxon>Hexacorallia</taxon>
        <taxon>Scleractinia</taxon>
        <taxon>Astrocoeniina</taxon>
        <taxon>Acroporidae</taxon>
        <taxon>Acropora</taxon>
    </lineage>
</organism>
<comment type="caution">
    <text evidence="1">The sequence shown here is derived from an EMBL/GenBank/DDBJ whole genome shotgun (WGS) entry which is preliminary data.</text>
</comment>
<evidence type="ECO:0000313" key="2">
    <source>
        <dbReference type="Proteomes" id="UP001249851"/>
    </source>
</evidence>
<keyword evidence="2" id="KW-1185">Reference proteome</keyword>
<gene>
    <name evidence="1" type="ORF">P5673_019533</name>
</gene>
<protein>
    <submittedName>
        <fullName evidence="1">Uncharacterized protein</fullName>
    </submittedName>
</protein>
<dbReference type="AlphaFoldDB" id="A0AAD9QB42"/>
<dbReference type="Proteomes" id="UP001249851">
    <property type="component" value="Unassembled WGS sequence"/>
</dbReference>
<accession>A0AAD9QB42</accession>
<sequence length="177" mass="20333">MSNKNFKGKGKRLFKSMKWDFSAVTLSFSRWFFRILTPSISDSLTSISDEALVVTTITYPRCLKENLSLLYQQHLPNERKIPISTGLKVLTVLSAKNIFDSYAKHRQSSLLYQKNSSFRISWMDRSVCNARTFLPGSVSCYAGGNGVCQQENPLKYRKRLRGMQGEEHLKVKRLIII</sequence>
<reference evidence="1" key="2">
    <citation type="journal article" date="2023" name="Science">
        <title>Genomic signatures of disease resistance in endangered staghorn corals.</title>
        <authorList>
            <person name="Vollmer S.V."/>
            <person name="Selwyn J.D."/>
            <person name="Despard B.A."/>
            <person name="Roesel C.L."/>
        </authorList>
    </citation>
    <scope>NUCLEOTIDE SEQUENCE</scope>
    <source>
        <strain evidence="1">K2</strain>
    </source>
</reference>
<dbReference type="EMBL" id="JARQWQ010000046">
    <property type="protein sequence ID" value="KAK2557968.1"/>
    <property type="molecule type" value="Genomic_DNA"/>
</dbReference>